<reference evidence="2 3" key="1">
    <citation type="submission" date="2013-11" db="EMBL/GenBank/DDBJ databases">
        <title>The Genome Sequence of Phytophthora parasitica CJ05E6.</title>
        <authorList>
            <consortium name="The Broad Institute Genomics Platform"/>
            <person name="Russ C."/>
            <person name="Tyler B."/>
            <person name="Panabieres F."/>
            <person name="Shan W."/>
            <person name="Tripathy S."/>
            <person name="Grunwald N."/>
            <person name="Machado M."/>
            <person name="Johnson C.S."/>
            <person name="Arredondo F."/>
            <person name="Hong C."/>
            <person name="Coffey M."/>
            <person name="Young S.K."/>
            <person name="Zeng Q."/>
            <person name="Gargeya S."/>
            <person name="Fitzgerald M."/>
            <person name="Abouelleil A."/>
            <person name="Alvarado L."/>
            <person name="Chapman S.B."/>
            <person name="Gainer-Dewar J."/>
            <person name="Goldberg J."/>
            <person name="Griggs A."/>
            <person name="Gujja S."/>
            <person name="Hansen M."/>
            <person name="Howarth C."/>
            <person name="Imamovic A."/>
            <person name="Ireland A."/>
            <person name="Larimer J."/>
            <person name="McCowan C."/>
            <person name="Murphy C."/>
            <person name="Pearson M."/>
            <person name="Poon T.W."/>
            <person name="Priest M."/>
            <person name="Roberts A."/>
            <person name="Saif S."/>
            <person name="Shea T."/>
            <person name="Sykes S."/>
            <person name="Wortman J."/>
            <person name="Nusbaum C."/>
            <person name="Birren B."/>
        </authorList>
    </citation>
    <scope>NUCLEOTIDE SEQUENCE [LARGE SCALE GENOMIC DNA]</scope>
    <source>
        <strain evidence="2 3">CJ05E6</strain>
    </source>
</reference>
<gene>
    <name evidence="2" type="ORF">L916_03636</name>
</gene>
<dbReference type="GO" id="GO:0003676">
    <property type="term" value="F:nucleic acid binding"/>
    <property type="evidence" value="ECO:0007669"/>
    <property type="project" value="InterPro"/>
</dbReference>
<dbReference type="InterPro" id="IPR012337">
    <property type="entry name" value="RNaseH-like_sf"/>
</dbReference>
<feature type="non-terminal residue" evidence="2">
    <location>
        <position position="38"/>
    </location>
</feature>
<feature type="domain" description="Integrase catalytic" evidence="1">
    <location>
        <begin position="1"/>
        <end position="38"/>
    </location>
</feature>
<evidence type="ECO:0000259" key="1">
    <source>
        <dbReference type="PROSITE" id="PS50994"/>
    </source>
</evidence>
<proteinExistence type="predicted"/>
<accession>W2JJ33</accession>
<dbReference type="AlphaFoldDB" id="W2JJ33"/>
<dbReference type="EMBL" id="KI671535">
    <property type="protein sequence ID" value="ETL46470.1"/>
    <property type="molecule type" value="Genomic_DNA"/>
</dbReference>
<dbReference type="InterPro" id="IPR001584">
    <property type="entry name" value="Integrase_cat-core"/>
</dbReference>
<dbReference type="Proteomes" id="UP000053864">
    <property type="component" value="Unassembled WGS sequence"/>
</dbReference>
<name>W2JJ33_PHYNI</name>
<organism evidence="2 3">
    <name type="scientific">Phytophthora nicotianae</name>
    <name type="common">Potato buckeye rot agent</name>
    <name type="synonym">Phytophthora parasitica</name>
    <dbReference type="NCBI Taxonomy" id="4792"/>
    <lineage>
        <taxon>Eukaryota</taxon>
        <taxon>Sar</taxon>
        <taxon>Stramenopiles</taxon>
        <taxon>Oomycota</taxon>
        <taxon>Peronosporomycetes</taxon>
        <taxon>Peronosporales</taxon>
        <taxon>Peronosporaceae</taxon>
        <taxon>Phytophthora</taxon>
    </lineage>
</organism>
<dbReference type="InterPro" id="IPR036397">
    <property type="entry name" value="RNaseH_sf"/>
</dbReference>
<protein>
    <recommendedName>
        <fullName evidence="1">Integrase catalytic domain-containing protein</fullName>
    </recommendedName>
</protein>
<dbReference type="Gene3D" id="3.30.420.10">
    <property type="entry name" value="Ribonuclease H-like superfamily/Ribonuclease H"/>
    <property type="match status" value="1"/>
</dbReference>
<evidence type="ECO:0000313" key="2">
    <source>
        <dbReference type="EMBL" id="ETL46470.1"/>
    </source>
</evidence>
<sequence length="38" mass="4289">MRCIFDAGSEFKKEFQELLDSYGSEHAPTTVRNPQANA</sequence>
<dbReference type="SUPFAM" id="SSF53098">
    <property type="entry name" value="Ribonuclease H-like"/>
    <property type="match status" value="1"/>
</dbReference>
<dbReference type="GO" id="GO:0015074">
    <property type="term" value="P:DNA integration"/>
    <property type="evidence" value="ECO:0007669"/>
    <property type="project" value="InterPro"/>
</dbReference>
<dbReference type="PROSITE" id="PS50994">
    <property type="entry name" value="INTEGRASE"/>
    <property type="match status" value="1"/>
</dbReference>
<evidence type="ECO:0000313" key="3">
    <source>
        <dbReference type="Proteomes" id="UP000053864"/>
    </source>
</evidence>